<evidence type="ECO:0000259" key="5">
    <source>
        <dbReference type="Pfam" id="PF05347"/>
    </source>
</evidence>
<reference evidence="6 7" key="1">
    <citation type="journal article" date="2019" name="Nat. Plants">
        <title>Stout camphor tree genome fills gaps in understanding of flowering plant genome evolution.</title>
        <authorList>
            <person name="Chaw S.M."/>
            <person name="Liu Y.C."/>
            <person name="Wu Y.W."/>
            <person name="Wang H.Y."/>
            <person name="Lin C.I."/>
            <person name="Wu C.S."/>
            <person name="Ke H.M."/>
            <person name="Chang L.Y."/>
            <person name="Hsu C.Y."/>
            <person name="Yang H.T."/>
            <person name="Sudianto E."/>
            <person name="Hsu M.H."/>
            <person name="Wu K.P."/>
            <person name="Wang L.N."/>
            <person name="Leebens-Mack J.H."/>
            <person name="Tsai I.J."/>
        </authorList>
    </citation>
    <scope>NUCLEOTIDE SEQUENCE [LARGE SCALE GENOMIC DNA]</scope>
    <source>
        <strain evidence="7">cv. Chaw 1501</strain>
        <tissue evidence="6">Young leaves</tissue>
    </source>
</reference>
<keyword evidence="3" id="KW-0143">Chaperone</keyword>
<keyword evidence="7" id="KW-1185">Reference proteome</keyword>
<comment type="subcellular location">
    <subcellularLocation>
        <location evidence="1">Mitochondrion matrix</location>
    </subcellularLocation>
</comment>
<evidence type="ECO:0000256" key="1">
    <source>
        <dbReference type="ARBA" id="ARBA00004305"/>
    </source>
</evidence>
<evidence type="ECO:0000256" key="2">
    <source>
        <dbReference type="ARBA" id="ARBA00023128"/>
    </source>
</evidence>
<evidence type="ECO:0000256" key="4">
    <source>
        <dbReference type="ARBA" id="ARBA00025715"/>
    </source>
</evidence>
<organism evidence="6 7">
    <name type="scientific">Cinnamomum micranthum f. kanehirae</name>
    <dbReference type="NCBI Taxonomy" id="337451"/>
    <lineage>
        <taxon>Eukaryota</taxon>
        <taxon>Viridiplantae</taxon>
        <taxon>Streptophyta</taxon>
        <taxon>Embryophyta</taxon>
        <taxon>Tracheophyta</taxon>
        <taxon>Spermatophyta</taxon>
        <taxon>Magnoliopsida</taxon>
        <taxon>Magnoliidae</taxon>
        <taxon>Laurales</taxon>
        <taxon>Lauraceae</taxon>
        <taxon>Cinnamomum</taxon>
    </lineage>
</organism>
<dbReference type="InterPro" id="IPR045295">
    <property type="entry name" value="Complex1_LYR_SDHAF1_LYRM8"/>
</dbReference>
<name>A0A3S3N8M0_9MAGN</name>
<dbReference type="PANTHER" id="PTHR13675">
    <property type="entry name" value="LYR MOTIF-CONTAINING PROTEIN 2"/>
    <property type="match status" value="1"/>
</dbReference>
<gene>
    <name evidence="6" type="ORF">CKAN_02738700</name>
</gene>
<dbReference type="PANTHER" id="PTHR13675:SF1">
    <property type="entry name" value="SUCCINATE DEHYDROGENASE ASSEMBLY FACTOR 1, MITOCHONDRIAL"/>
    <property type="match status" value="1"/>
</dbReference>
<dbReference type="GO" id="GO:0034553">
    <property type="term" value="P:mitochondrial respiratory chain complex II assembly"/>
    <property type="evidence" value="ECO:0007669"/>
    <property type="project" value="InterPro"/>
</dbReference>
<evidence type="ECO:0000256" key="3">
    <source>
        <dbReference type="ARBA" id="ARBA00023186"/>
    </source>
</evidence>
<evidence type="ECO:0000313" key="7">
    <source>
        <dbReference type="Proteomes" id="UP000283530"/>
    </source>
</evidence>
<sequence length="125" mass="14459">MASSVGPQKLSGMQKQVLSLYRGFLRVARSKAPEERRNIESIVSAEFRNNSMSVDRKNFLYIEYLLRRGRKQLDQLKDPGIGVNEIVKIKSLMKGVEYHGIEKNWFLTKATFGKSEYNDWKDNGK</sequence>
<keyword evidence="2" id="KW-0496">Mitochondrion</keyword>
<dbReference type="OrthoDB" id="273010at2759"/>
<evidence type="ECO:0000313" key="6">
    <source>
        <dbReference type="EMBL" id="RWR97916.1"/>
    </source>
</evidence>
<accession>A0A3S3N8M0</accession>
<protein>
    <submittedName>
        <fullName evidence="6">Succinate dehydrogenase assembly factor 1, mitochondrial</fullName>
    </submittedName>
</protein>
<dbReference type="Pfam" id="PF05347">
    <property type="entry name" value="Complex1_LYR"/>
    <property type="match status" value="1"/>
</dbReference>
<dbReference type="EMBL" id="QPKB01000214">
    <property type="protein sequence ID" value="RWR97916.1"/>
    <property type="molecule type" value="Genomic_DNA"/>
</dbReference>
<dbReference type="AlphaFoldDB" id="A0A3S3N8M0"/>
<dbReference type="GO" id="GO:0005759">
    <property type="term" value="C:mitochondrial matrix"/>
    <property type="evidence" value="ECO:0007669"/>
    <property type="project" value="UniProtKB-SubCell"/>
</dbReference>
<feature type="domain" description="Complex 1 LYR protein" evidence="5">
    <location>
        <begin position="15"/>
        <end position="75"/>
    </location>
</feature>
<dbReference type="STRING" id="337451.A0A3S3N8M0"/>
<dbReference type="Proteomes" id="UP000283530">
    <property type="component" value="Unassembled WGS sequence"/>
</dbReference>
<comment type="caution">
    <text evidence="6">The sequence shown here is derived from an EMBL/GenBank/DDBJ whole genome shotgun (WGS) entry which is preliminary data.</text>
</comment>
<proteinExistence type="inferred from homology"/>
<dbReference type="CDD" id="cd20268">
    <property type="entry name" value="Complex1_LYR_SDHAF1_LYRM8"/>
    <property type="match status" value="1"/>
</dbReference>
<comment type="similarity">
    <text evidence="4">Belongs to the complex I LYR family. SDHAF1 subfamily.</text>
</comment>
<dbReference type="InterPro" id="IPR008011">
    <property type="entry name" value="Complex1_LYR_dom"/>
</dbReference>